<protein>
    <submittedName>
        <fullName evidence="1">Uncharacterized protein</fullName>
    </submittedName>
</protein>
<dbReference type="Proteomes" id="UP000807342">
    <property type="component" value="Unassembled WGS sequence"/>
</dbReference>
<reference evidence="1" key="1">
    <citation type="submission" date="2020-11" db="EMBL/GenBank/DDBJ databases">
        <authorList>
            <consortium name="DOE Joint Genome Institute"/>
            <person name="Ahrendt S."/>
            <person name="Riley R."/>
            <person name="Andreopoulos W."/>
            <person name="Labutti K."/>
            <person name="Pangilinan J."/>
            <person name="Ruiz-Duenas F.J."/>
            <person name="Barrasa J.M."/>
            <person name="Sanchez-Garcia M."/>
            <person name="Camarero S."/>
            <person name="Miyauchi S."/>
            <person name="Serrano A."/>
            <person name="Linde D."/>
            <person name="Babiker R."/>
            <person name="Drula E."/>
            <person name="Ayuso-Fernandez I."/>
            <person name="Pacheco R."/>
            <person name="Padilla G."/>
            <person name="Ferreira P."/>
            <person name="Barriuso J."/>
            <person name="Kellner H."/>
            <person name="Castanera R."/>
            <person name="Alfaro M."/>
            <person name="Ramirez L."/>
            <person name="Pisabarro A.G."/>
            <person name="Kuo A."/>
            <person name="Tritt A."/>
            <person name="Lipzen A."/>
            <person name="He G."/>
            <person name="Yan M."/>
            <person name="Ng V."/>
            <person name="Cullen D."/>
            <person name="Martin F."/>
            <person name="Rosso M.-N."/>
            <person name="Henrissat B."/>
            <person name="Hibbett D."/>
            <person name="Martinez A.T."/>
            <person name="Grigoriev I.V."/>
        </authorList>
    </citation>
    <scope>NUCLEOTIDE SEQUENCE</scope>
    <source>
        <strain evidence="1">MF-IS2</strain>
    </source>
</reference>
<evidence type="ECO:0000313" key="2">
    <source>
        <dbReference type="Proteomes" id="UP000807342"/>
    </source>
</evidence>
<evidence type="ECO:0000313" key="1">
    <source>
        <dbReference type="EMBL" id="KAF9439600.1"/>
    </source>
</evidence>
<dbReference type="EMBL" id="MU153865">
    <property type="protein sequence ID" value="KAF9439600.1"/>
    <property type="molecule type" value="Genomic_DNA"/>
</dbReference>
<proteinExistence type="predicted"/>
<accession>A0A9P6BVQ1</accession>
<feature type="non-terminal residue" evidence="1">
    <location>
        <position position="1"/>
    </location>
</feature>
<name>A0A9P6BVQ1_9AGAR</name>
<keyword evidence="2" id="KW-1185">Reference proteome</keyword>
<dbReference type="AlphaFoldDB" id="A0A9P6BVQ1"/>
<comment type="caution">
    <text evidence="1">The sequence shown here is derived from an EMBL/GenBank/DDBJ whole genome shotgun (WGS) entry which is preliminary data.</text>
</comment>
<organism evidence="1 2">
    <name type="scientific">Macrolepiota fuliginosa MF-IS2</name>
    <dbReference type="NCBI Taxonomy" id="1400762"/>
    <lineage>
        <taxon>Eukaryota</taxon>
        <taxon>Fungi</taxon>
        <taxon>Dikarya</taxon>
        <taxon>Basidiomycota</taxon>
        <taxon>Agaricomycotina</taxon>
        <taxon>Agaricomycetes</taxon>
        <taxon>Agaricomycetidae</taxon>
        <taxon>Agaricales</taxon>
        <taxon>Agaricineae</taxon>
        <taxon>Agaricaceae</taxon>
        <taxon>Macrolepiota</taxon>
    </lineage>
</organism>
<sequence>YLLSGLKQVSFKHNKSPNFRTILDLQVFTDSISHAKLLFDYSAHSAHQDALAITPPLARWLTLSPNNSITFWQIPSSTKWSIHHKAHTLAKLLKLPIQHNTPVQASLNYYHKGITKYLTYLWQNALFIANDEYRGHTFLNLMSGDRDILPTYTNGGGWLPHVGADTKLCACLTSDFSQANMKLPANVDMYWRQGTTFLMNALYMRANGPTKKEPHVIIQTGNGSIPLNNEQTGALIVVKTGRMGCTVAPQLWW</sequence>
<gene>
    <name evidence="1" type="ORF">P691DRAFT_785828</name>
</gene>